<name>A0A1U9UVI5_CUPNE</name>
<reference evidence="4" key="1">
    <citation type="submission" date="2017-02" db="EMBL/GenBank/DDBJ databases">
        <title>Complete genome sequence of Cupriavidus necator strain NH9, a 3-chlorobenzoate degrader.</title>
        <authorList>
            <person name="Moriuchi R."/>
            <person name="Dohra H."/>
            <person name="Ogawa N."/>
        </authorList>
    </citation>
    <scope>NUCLEOTIDE SEQUENCE [LARGE SCALE GENOMIC DNA]</scope>
    <source>
        <strain evidence="4">NH9</strain>
    </source>
</reference>
<proteinExistence type="inferred from homology"/>
<dbReference type="Proteomes" id="UP000189627">
    <property type="component" value="Chromosome 1"/>
</dbReference>
<dbReference type="KEGG" id="cuh:BJN34_20025"/>
<accession>A0A1U9UVI5</accession>
<evidence type="ECO:0000256" key="1">
    <source>
        <dbReference type="ARBA" id="ARBA00006987"/>
    </source>
</evidence>
<dbReference type="SUPFAM" id="SSF53850">
    <property type="entry name" value="Periplasmic binding protein-like II"/>
    <property type="match status" value="1"/>
</dbReference>
<organism evidence="3 4">
    <name type="scientific">Cupriavidus necator</name>
    <name type="common">Alcaligenes eutrophus</name>
    <name type="synonym">Ralstonia eutropha</name>
    <dbReference type="NCBI Taxonomy" id="106590"/>
    <lineage>
        <taxon>Bacteria</taxon>
        <taxon>Pseudomonadati</taxon>
        <taxon>Pseudomonadota</taxon>
        <taxon>Betaproteobacteria</taxon>
        <taxon>Burkholderiales</taxon>
        <taxon>Burkholderiaceae</taxon>
        <taxon>Cupriavidus</taxon>
    </lineage>
</organism>
<gene>
    <name evidence="3" type="ORF">BJN34_20025</name>
</gene>
<dbReference type="CDD" id="cd07012">
    <property type="entry name" value="PBP2_Bug_TTT"/>
    <property type="match status" value="1"/>
</dbReference>
<dbReference type="Pfam" id="PF03401">
    <property type="entry name" value="TctC"/>
    <property type="match status" value="1"/>
</dbReference>
<dbReference type="PANTHER" id="PTHR42928:SF5">
    <property type="entry name" value="BLR1237 PROTEIN"/>
    <property type="match status" value="1"/>
</dbReference>
<dbReference type="EMBL" id="CP017757">
    <property type="protein sequence ID" value="AQV96165.1"/>
    <property type="molecule type" value="Genomic_DNA"/>
</dbReference>
<protein>
    <submittedName>
        <fullName evidence="3">ABC transporter substrate-binding protein</fullName>
    </submittedName>
</protein>
<dbReference type="Gene3D" id="3.40.190.150">
    <property type="entry name" value="Bordetella uptake gene, domain 1"/>
    <property type="match status" value="1"/>
</dbReference>
<dbReference type="AlphaFoldDB" id="A0A1U9UVI5"/>
<dbReference type="Gene3D" id="3.40.190.10">
    <property type="entry name" value="Periplasmic binding protein-like II"/>
    <property type="match status" value="1"/>
</dbReference>
<dbReference type="PIRSF" id="PIRSF017082">
    <property type="entry name" value="YflP"/>
    <property type="match status" value="1"/>
</dbReference>
<feature type="signal peptide" evidence="2">
    <location>
        <begin position="1"/>
        <end position="23"/>
    </location>
</feature>
<dbReference type="InterPro" id="IPR042100">
    <property type="entry name" value="Bug_dom1"/>
</dbReference>
<comment type="similarity">
    <text evidence="1">Belongs to the UPF0065 (bug) family.</text>
</comment>
<evidence type="ECO:0000313" key="4">
    <source>
        <dbReference type="Proteomes" id="UP000189627"/>
    </source>
</evidence>
<dbReference type="OrthoDB" id="8957095at2"/>
<evidence type="ECO:0000313" key="3">
    <source>
        <dbReference type="EMBL" id="AQV96165.1"/>
    </source>
</evidence>
<sequence length="324" mass="33848">MTFSRRTLLLGTAAALLARQGFAQGWPARPVRIVVPFAAGGPGDFVARLAARHLAQGLAQPVVVENKPGASGNLGAQLVLDAEADGHTLLLNTVGMQAVNPLMYPAARFLPQRDFVAIGIAATVPNVLVVHPGKLGVTTTSDLVSLGKQRPGNLTYATYGPGSSPHIYGALLQRLAGFSAVEVPYKGSAPASSDVMAGQVDFLFDSMTTCVGQIQGGKLKGLAITSSERSPLLPAVPTMKEAGYGGLDLKYWLSLQVSARTPPEIVAALRQALARALADPAYQRALAARGAEPLLIAPAQVQAFVDRDAERWTAAARSIGIRAE</sequence>
<evidence type="ECO:0000256" key="2">
    <source>
        <dbReference type="SAM" id="SignalP"/>
    </source>
</evidence>
<dbReference type="PANTHER" id="PTHR42928">
    <property type="entry name" value="TRICARBOXYLATE-BINDING PROTEIN"/>
    <property type="match status" value="1"/>
</dbReference>
<keyword evidence="2" id="KW-0732">Signal</keyword>
<feature type="chain" id="PRO_5012775717" evidence="2">
    <location>
        <begin position="24"/>
        <end position="324"/>
    </location>
</feature>
<dbReference type="InterPro" id="IPR005064">
    <property type="entry name" value="BUG"/>
</dbReference>
<dbReference type="RefSeq" id="WP_078198394.1">
    <property type="nucleotide sequence ID" value="NZ_CP017757.2"/>
</dbReference>